<organism evidence="1 2">
    <name type="scientific">Gordonibacter pamelaeae</name>
    <dbReference type="NCBI Taxonomy" id="471189"/>
    <lineage>
        <taxon>Bacteria</taxon>
        <taxon>Bacillati</taxon>
        <taxon>Actinomycetota</taxon>
        <taxon>Coriobacteriia</taxon>
        <taxon>Eggerthellales</taxon>
        <taxon>Eggerthellaceae</taxon>
        <taxon>Gordonibacter</taxon>
    </lineage>
</organism>
<dbReference type="EMBL" id="PPTS01000003">
    <property type="protein sequence ID" value="RDB65566.1"/>
    <property type="molecule type" value="Genomic_DNA"/>
</dbReference>
<evidence type="ECO:0000313" key="1">
    <source>
        <dbReference type="EMBL" id="RDB65566.1"/>
    </source>
</evidence>
<sequence length="71" mass="7366">MVELEGAADAERAADKAKAVLERLVVRLELYGGRLENEGLDTFGALRVNAMMKGGSGLGRLAPRGGGGPAR</sequence>
<dbReference type="GeneID" id="78359140"/>
<dbReference type="AlphaFoldDB" id="A0A369M537"/>
<name>A0A369M537_9ACTN</name>
<dbReference type="RefSeq" id="WP_114568611.1">
    <property type="nucleotide sequence ID" value="NZ_CABMMS010000003.1"/>
</dbReference>
<accession>A0A369M537</accession>
<protein>
    <submittedName>
        <fullName evidence="1">Uncharacterized protein</fullName>
    </submittedName>
</protein>
<reference evidence="1 2" key="1">
    <citation type="journal article" date="2018" name="Elife">
        <title>Discovery and characterization of a prevalent human gut bacterial enzyme sufficient for the inactivation of a family of plant toxins.</title>
        <authorList>
            <person name="Koppel N."/>
            <person name="Bisanz J.E."/>
            <person name="Pandelia M.E."/>
            <person name="Turnbaugh P.J."/>
            <person name="Balskus E.P."/>
        </authorList>
    </citation>
    <scope>NUCLEOTIDE SEQUENCE [LARGE SCALE GENOMIC DNA]</scope>
    <source>
        <strain evidence="1 2">3C</strain>
    </source>
</reference>
<evidence type="ECO:0000313" key="2">
    <source>
        <dbReference type="Proteomes" id="UP000254000"/>
    </source>
</evidence>
<dbReference type="Proteomes" id="UP000254000">
    <property type="component" value="Unassembled WGS sequence"/>
</dbReference>
<keyword evidence="2" id="KW-1185">Reference proteome</keyword>
<proteinExistence type="predicted"/>
<comment type="caution">
    <text evidence="1">The sequence shown here is derived from an EMBL/GenBank/DDBJ whole genome shotgun (WGS) entry which is preliminary data.</text>
</comment>
<gene>
    <name evidence="1" type="ORF">C1877_05370</name>
</gene>